<sequence length="71" mass="7059">MNLLREPWTPATTSSMVGGPVGVAGDDDDGGGATSSEAAVVAPAVERLEGRAGATTLVGEDMVVVEEEKSG</sequence>
<evidence type="ECO:0000313" key="3">
    <source>
        <dbReference type="Proteomes" id="UP000249464"/>
    </source>
</evidence>
<dbReference type="Proteomes" id="UP000249464">
    <property type="component" value="Unassembled WGS sequence"/>
</dbReference>
<protein>
    <submittedName>
        <fullName evidence="2">BQ5605_C003g02187 protein</fullName>
    </submittedName>
</protein>
<evidence type="ECO:0000256" key="1">
    <source>
        <dbReference type="SAM" id="MobiDB-lite"/>
    </source>
</evidence>
<accession>A0A2X0MN23</accession>
<name>A0A2X0MN23_9BASI</name>
<proteinExistence type="predicted"/>
<feature type="region of interest" description="Disordered" evidence="1">
    <location>
        <begin position="1"/>
        <end position="36"/>
    </location>
</feature>
<dbReference type="AlphaFoldDB" id="A0A2X0MN23"/>
<gene>
    <name evidence="2" type="primary">BQ5605_C003g02187</name>
    <name evidence="2" type="ORF">BQ5605_C003G02187</name>
</gene>
<organism evidence="2 3">
    <name type="scientific">Microbotryum silenes-dioicae</name>
    <dbReference type="NCBI Taxonomy" id="796604"/>
    <lineage>
        <taxon>Eukaryota</taxon>
        <taxon>Fungi</taxon>
        <taxon>Dikarya</taxon>
        <taxon>Basidiomycota</taxon>
        <taxon>Pucciniomycotina</taxon>
        <taxon>Microbotryomycetes</taxon>
        <taxon>Microbotryales</taxon>
        <taxon>Microbotryaceae</taxon>
        <taxon>Microbotryum</taxon>
    </lineage>
</organism>
<reference evidence="2 3" key="1">
    <citation type="submission" date="2016-11" db="EMBL/GenBank/DDBJ databases">
        <authorList>
            <person name="Jaros S."/>
            <person name="Januszkiewicz K."/>
            <person name="Wedrychowicz H."/>
        </authorList>
    </citation>
    <scope>NUCLEOTIDE SEQUENCE [LARGE SCALE GENOMIC DNA]</scope>
</reference>
<dbReference type="EMBL" id="FQNC01000042">
    <property type="protein sequence ID" value="SGY39271.1"/>
    <property type="molecule type" value="Genomic_DNA"/>
</dbReference>
<evidence type="ECO:0000313" key="2">
    <source>
        <dbReference type="EMBL" id="SGY39271.1"/>
    </source>
</evidence>
<keyword evidence="3" id="KW-1185">Reference proteome</keyword>